<evidence type="ECO:0000313" key="3">
    <source>
        <dbReference type="EMBL" id="WPB07720.1"/>
    </source>
</evidence>
<organism evidence="2 4">
    <name type="scientific">Cercospora beticola</name>
    <name type="common">Sugarbeet leaf spot fungus</name>
    <dbReference type="NCBI Taxonomy" id="122368"/>
    <lineage>
        <taxon>Eukaryota</taxon>
        <taxon>Fungi</taxon>
        <taxon>Dikarya</taxon>
        <taxon>Ascomycota</taxon>
        <taxon>Pezizomycotina</taxon>
        <taxon>Dothideomycetes</taxon>
        <taxon>Dothideomycetidae</taxon>
        <taxon>Mycosphaerellales</taxon>
        <taxon>Mycosphaerellaceae</taxon>
        <taxon>Cercospora</taxon>
    </lineage>
</organism>
<evidence type="ECO:0000313" key="5">
    <source>
        <dbReference type="Proteomes" id="UP001302367"/>
    </source>
</evidence>
<evidence type="ECO:0000256" key="1">
    <source>
        <dbReference type="SAM" id="MobiDB-lite"/>
    </source>
</evidence>
<feature type="region of interest" description="Disordered" evidence="1">
    <location>
        <begin position="108"/>
        <end position="136"/>
    </location>
</feature>
<feature type="compositionally biased region" description="Polar residues" evidence="1">
    <location>
        <begin position="1"/>
        <end position="10"/>
    </location>
</feature>
<dbReference type="AlphaFoldDB" id="A0A2G5HD05"/>
<dbReference type="EMBL" id="CP134192">
    <property type="protein sequence ID" value="WPB07720.1"/>
    <property type="molecule type" value="Genomic_DNA"/>
</dbReference>
<proteinExistence type="predicted"/>
<reference evidence="2 4" key="1">
    <citation type="submission" date="2015-10" db="EMBL/GenBank/DDBJ databases">
        <title>The cercosporin biosynthetic gene cluster was horizontally transferred to several fungal lineages and shown to be expanded in Cercospora beticola based on microsynteny with recipient genomes.</title>
        <authorList>
            <person name="De Jonge R."/>
            <person name="Ebert M.K."/>
            <person name="Suttle J.C."/>
            <person name="Jurick Ii W.M."/>
            <person name="Secor G.A."/>
            <person name="Thomma B.P."/>
            <person name="Van De Peer Y."/>
            <person name="Bolton M.D."/>
        </authorList>
    </citation>
    <scope>NUCLEOTIDE SEQUENCE [LARGE SCALE GENOMIC DNA]</scope>
    <source>
        <strain evidence="2 4">09-40</strain>
    </source>
</reference>
<evidence type="ECO:0000313" key="4">
    <source>
        <dbReference type="Proteomes" id="UP000230605"/>
    </source>
</evidence>
<keyword evidence="5" id="KW-1185">Reference proteome</keyword>
<feature type="compositionally biased region" description="Basic residues" evidence="1">
    <location>
        <begin position="112"/>
        <end position="122"/>
    </location>
</feature>
<protein>
    <submittedName>
        <fullName evidence="2">Uncharacterized protein</fullName>
    </submittedName>
</protein>
<gene>
    <name evidence="2" type="ORF">CB0940_10936</name>
    <name evidence="3" type="ORF">RHO25_012382</name>
</gene>
<feature type="compositionally biased region" description="Polar residues" evidence="1">
    <location>
        <begin position="24"/>
        <end position="40"/>
    </location>
</feature>
<dbReference type="EMBL" id="LKMD01000107">
    <property type="protein sequence ID" value="PIA90408.1"/>
    <property type="molecule type" value="Genomic_DNA"/>
</dbReference>
<evidence type="ECO:0000313" key="2">
    <source>
        <dbReference type="EMBL" id="PIA90408.1"/>
    </source>
</evidence>
<dbReference type="Proteomes" id="UP001302367">
    <property type="component" value="Chromosome 9"/>
</dbReference>
<name>A0A2G5HD05_CERBT</name>
<reference evidence="3 5" key="2">
    <citation type="submission" date="2023-09" db="EMBL/GenBank/DDBJ databases">
        <title>Complete-Gapless Cercospora beticola genome.</title>
        <authorList>
            <person name="Wyatt N.A."/>
            <person name="Spanner R.E."/>
            <person name="Bolton M.D."/>
        </authorList>
    </citation>
    <scope>NUCLEOTIDE SEQUENCE [LARGE SCALE GENOMIC DNA]</scope>
    <source>
        <strain evidence="3">Cb09-40</strain>
    </source>
</reference>
<feature type="region of interest" description="Disordered" evidence="1">
    <location>
        <begin position="1"/>
        <end position="40"/>
    </location>
</feature>
<feature type="region of interest" description="Disordered" evidence="1">
    <location>
        <begin position="158"/>
        <end position="186"/>
    </location>
</feature>
<accession>A0A2G5HD05</accession>
<dbReference type="Proteomes" id="UP000230605">
    <property type="component" value="Chromosome 9"/>
</dbReference>
<sequence length="186" mass="20686">MSYQTASSDYPVTKATLLNPECTRPQQQSIDSTQQPRNSCSSLSAINFDLAQQLEKAEQGLERRHASMAEMKEDLVRLWKGSKEQEAKREEAEAESKRLRTLVDRLSNTSARRGRHRSRLARPPRTNDGGPFPHSVRGIRSITTMVVTAIFFADNADGQHDSAATPRSSGKSIPGHEGQRGFVHIS</sequence>